<dbReference type="Proteomes" id="UP001226091">
    <property type="component" value="Chromosome"/>
</dbReference>
<sequence length="162" mass="18021">MINIARLILLAVLLSLCIPLEQTAAAKAPELKLSDINQKEHEIRPPYDQPIVLNFWASWCGPCKMEAPDLVKLAEKYKGQVKIYAVNMTNQDSEEGAYMFAKDYGFSFPVLLDKKGEASTLFRVAAVPTTFFVDENGEIVSVLTGYGGTELLEKRVRALIAH</sequence>
<gene>
    <name evidence="1" type="ORF">QLQ22_22540</name>
</gene>
<dbReference type="EMBL" id="CP126116">
    <property type="protein sequence ID" value="WHZ57391.1"/>
    <property type="molecule type" value="Genomic_DNA"/>
</dbReference>
<proteinExistence type="predicted"/>
<evidence type="ECO:0000313" key="2">
    <source>
        <dbReference type="Proteomes" id="UP001226091"/>
    </source>
</evidence>
<organism evidence="1 2">
    <name type="scientific">Metabacillus hrfriensis</name>
    <dbReference type="NCBI Taxonomy" id="3048891"/>
    <lineage>
        <taxon>Bacteria</taxon>
        <taxon>Bacillati</taxon>
        <taxon>Bacillota</taxon>
        <taxon>Bacilli</taxon>
        <taxon>Bacillales</taxon>
        <taxon>Bacillaceae</taxon>
        <taxon>Metabacillus</taxon>
    </lineage>
</organism>
<keyword evidence="2" id="KW-1185">Reference proteome</keyword>
<accession>A0ACD4RAC2</accession>
<reference evidence="2" key="1">
    <citation type="journal article" date="2025" name="Aquaculture">
        <title>Assessment of the bioflocculant production and safety properties of Metabacillus hrfriensis sp. nov. based on phenotypic and whole-genome sequencing analysis.</title>
        <authorList>
            <person name="Zhang R."/>
            <person name="Zhao Z."/>
            <person name="Luo L."/>
            <person name="Wang S."/>
            <person name="Guo K."/>
            <person name="Xu W."/>
        </authorList>
    </citation>
    <scope>NUCLEOTIDE SEQUENCE [LARGE SCALE GENOMIC DNA]</scope>
    <source>
        <strain evidence="2">CT-WN-B3</strain>
    </source>
</reference>
<protein>
    <submittedName>
        <fullName evidence="1">TlpA disulfide reductase family protein</fullName>
    </submittedName>
</protein>
<name>A0ACD4RAC2_9BACI</name>
<evidence type="ECO:0000313" key="1">
    <source>
        <dbReference type="EMBL" id="WHZ57391.1"/>
    </source>
</evidence>